<feature type="region of interest" description="Disordered" evidence="1">
    <location>
        <begin position="1"/>
        <end position="70"/>
    </location>
</feature>
<dbReference type="Proteomes" id="UP000643165">
    <property type="component" value="Unassembled WGS sequence"/>
</dbReference>
<accession>A0ABQ4J208</accession>
<name>A0ABQ4J208_9ACTN</name>
<feature type="compositionally biased region" description="Basic and acidic residues" evidence="1">
    <location>
        <begin position="37"/>
        <end position="46"/>
    </location>
</feature>
<proteinExistence type="predicted"/>
<reference evidence="2 3" key="1">
    <citation type="submission" date="2021-01" db="EMBL/GenBank/DDBJ databases">
        <title>Whole genome shotgun sequence of Verrucosispora lutea NBRC 106530.</title>
        <authorList>
            <person name="Komaki H."/>
            <person name="Tamura T."/>
        </authorList>
    </citation>
    <scope>NUCLEOTIDE SEQUENCE [LARGE SCALE GENOMIC DNA]</scope>
    <source>
        <strain evidence="2 3">NBRC 106530</strain>
    </source>
</reference>
<comment type="caution">
    <text evidence="2">The sequence shown here is derived from an EMBL/GenBank/DDBJ whole genome shotgun (WGS) entry which is preliminary data.</text>
</comment>
<evidence type="ECO:0000313" key="2">
    <source>
        <dbReference type="EMBL" id="GIJ24221.1"/>
    </source>
</evidence>
<evidence type="ECO:0000313" key="3">
    <source>
        <dbReference type="Proteomes" id="UP000643165"/>
    </source>
</evidence>
<sequence>MPYFGWGDLPDRYGRRWDGDDGEAEPQPADAVGAGPRRRDGGDVRAADSVVCGRAGRRDPPAHSTSEFEG</sequence>
<feature type="compositionally biased region" description="Basic and acidic residues" evidence="1">
    <location>
        <begin position="9"/>
        <end position="19"/>
    </location>
</feature>
<keyword evidence="3" id="KW-1185">Reference proteome</keyword>
<protein>
    <submittedName>
        <fullName evidence="2">Uncharacterized protein</fullName>
    </submittedName>
</protein>
<dbReference type="RefSeq" id="WP_204003789.1">
    <property type="nucleotide sequence ID" value="NZ_BOPB01000031.1"/>
</dbReference>
<gene>
    <name evidence="2" type="ORF">Vlu01_48450</name>
</gene>
<organism evidence="2 3">
    <name type="scientific">Micromonospora lutea</name>
    <dbReference type="NCBI Taxonomy" id="419825"/>
    <lineage>
        <taxon>Bacteria</taxon>
        <taxon>Bacillati</taxon>
        <taxon>Actinomycetota</taxon>
        <taxon>Actinomycetes</taxon>
        <taxon>Micromonosporales</taxon>
        <taxon>Micromonosporaceae</taxon>
        <taxon>Micromonospora</taxon>
    </lineage>
</organism>
<dbReference type="EMBL" id="BOPB01000031">
    <property type="protein sequence ID" value="GIJ24221.1"/>
    <property type="molecule type" value="Genomic_DNA"/>
</dbReference>
<evidence type="ECO:0000256" key="1">
    <source>
        <dbReference type="SAM" id="MobiDB-lite"/>
    </source>
</evidence>